<feature type="region of interest" description="Disordered" evidence="3">
    <location>
        <begin position="62"/>
        <end position="116"/>
    </location>
</feature>
<protein>
    <recommendedName>
        <fullName evidence="4">ATLF-like domain-containing protein</fullName>
    </recommendedName>
</protein>
<dbReference type="AlphaFoldDB" id="A0A9D1EQ69"/>
<dbReference type="Pfam" id="PF07737">
    <property type="entry name" value="ATLF"/>
    <property type="match status" value="1"/>
</dbReference>
<feature type="compositionally biased region" description="Low complexity" evidence="3">
    <location>
        <begin position="144"/>
        <end position="163"/>
    </location>
</feature>
<feature type="compositionally biased region" description="Basic residues" evidence="3">
    <location>
        <begin position="74"/>
        <end position="100"/>
    </location>
</feature>
<reference evidence="5" key="2">
    <citation type="journal article" date="2021" name="PeerJ">
        <title>Extensive microbial diversity within the chicken gut microbiome revealed by metagenomics and culture.</title>
        <authorList>
            <person name="Gilroy R."/>
            <person name="Ravi A."/>
            <person name="Getino M."/>
            <person name="Pursley I."/>
            <person name="Horton D.L."/>
            <person name="Alikhan N.F."/>
            <person name="Baker D."/>
            <person name="Gharbi K."/>
            <person name="Hall N."/>
            <person name="Watson M."/>
            <person name="Adriaenssens E.M."/>
            <person name="Foster-Nyarko E."/>
            <person name="Jarju S."/>
            <person name="Secka A."/>
            <person name="Antonio M."/>
            <person name="Oren A."/>
            <person name="Chaudhuri R.R."/>
            <person name="La Ragione R."/>
            <person name="Hildebrand F."/>
            <person name="Pallen M.J."/>
        </authorList>
    </citation>
    <scope>NUCLEOTIDE SEQUENCE</scope>
    <source>
        <strain evidence="5">CHK190-19873</strain>
    </source>
</reference>
<feature type="compositionally biased region" description="Low complexity" evidence="3">
    <location>
        <begin position="64"/>
        <end position="73"/>
    </location>
</feature>
<dbReference type="GO" id="GO:0005576">
    <property type="term" value="C:extracellular region"/>
    <property type="evidence" value="ECO:0007669"/>
    <property type="project" value="UniProtKB-SubCell"/>
</dbReference>
<sequence>MKKRFAQIAGIVLAVVLVGGVILTRPREVNEDILTAKVDVFEEETDSSEVVIDDEEVPLASAPKVKTTTSSKTTTKKQKMKAASKKSKTTTKTKTRKSKKTVNSSSKSVTKETTVKTTTRTTVKKNSKIKTIRTTVKTTIKTTTKSLGGSVTSGSGSSGQGTSLRQLASKADSSVLNAFETLGFELRYNTNAPYSGAFNPTGGYIELKKADGDYLLHELGHFVSFLVDGADSTSEFKEIFQSEKSKYTASNKAYVLTDSAEYFAESYKNYKENPSKLRSERPQTYEYIASCVKKITPSLVSEIKGIYGYLWK</sequence>
<evidence type="ECO:0000313" key="6">
    <source>
        <dbReference type="Proteomes" id="UP000823935"/>
    </source>
</evidence>
<organism evidence="5 6">
    <name type="scientific">Candidatus Limivivens intestinipullorum</name>
    <dbReference type="NCBI Taxonomy" id="2840858"/>
    <lineage>
        <taxon>Bacteria</taxon>
        <taxon>Bacillati</taxon>
        <taxon>Bacillota</taxon>
        <taxon>Clostridia</taxon>
        <taxon>Lachnospirales</taxon>
        <taxon>Lachnospiraceae</taxon>
        <taxon>Lachnospiraceae incertae sedis</taxon>
        <taxon>Candidatus Limivivens</taxon>
    </lineage>
</organism>
<dbReference type="InterPro" id="IPR024079">
    <property type="entry name" value="MetalloPept_cat_dom_sf"/>
</dbReference>
<evidence type="ECO:0000313" key="5">
    <source>
        <dbReference type="EMBL" id="HIS30144.1"/>
    </source>
</evidence>
<name>A0A9D1EQ69_9FIRM</name>
<dbReference type="GO" id="GO:0008237">
    <property type="term" value="F:metallopeptidase activity"/>
    <property type="evidence" value="ECO:0007669"/>
    <property type="project" value="InterPro"/>
</dbReference>
<evidence type="ECO:0000256" key="3">
    <source>
        <dbReference type="SAM" id="MobiDB-lite"/>
    </source>
</evidence>
<feature type="domain" description="ATLF-like" evidence="4">
    <location>
        <begin position="86"/>
        <end position="293"/>
    </location>
</feature>
<proteinExistence type="predicted"/>
<gene>
    <name evidence="5" type="ORF">IAB44_01115</name>
</gene>
<comment type="subcellular location">
    <subcellularLocation>
        <location evidence="1">Secreted</location>
    </subcellularLocation>
</comment>
<dbReference type="Gene3D" id="3.40.390.10">
    <property type="entry name" value="Collagenase (Catalytic Domain)"/>
    <property type="match status" value="1"/>
</dbReference>
<feature type="region of interest" description="Disordered" evidence="3">
    <location>
        <begin position="144"/>
        <end position="165"/>
    </location>
</feature>
<dbReference type="InterPro" id="IPR047568">
    <property type="entry name" value="ATLF-like_dom"/>
</dbReference>
<dbReference type="CDD" id="cd20184">
    <property type="entry name" value="M34_peptidase_like"/>
    <property type="match status" value="1"/>
</dbReference>
<evidence type="ECO:0000259" key="4">
    <source>
        <dbReference type="PROSITE" id="PS51995"/>
    </source>
</evidence>
<dbReference type="PROSITE" id="PS51995">
    <property type="entry name" value="ATLF"/>
    <property type="match status" value="1"/>
</dbReference>
<dbReference type="SUPFAM" id="SSF55486">
    <property type="entry name" value="Metalloproteases ('zincins'), catalytic domain"/>
    <property type="match status" value="1"/>
</dbReference>
<evidence type="ECO:0000256" key="1">
    <source>
        <dbReference type="ARBA" id="ARBA00004613"/>
    </source>
</evidence>
<comment type="caution">
    <text evidence="5">The sequence shown here is derived from an EMBL/GenBank/DDBJ whole genome shotgun (WGS) entry which is preliminary data.</text>
</comment>
<accession>A0A9D1EQ69</accession>
<dbReference type="EMBL" id="DVIQ01000006">
    <property type="protein sequence ID" value="HIS30144.1"/>
    <property type="molecule type" value="Genomic_DNA"/>
</dbReference>
<dbReference type="InterPro" id="IPR014781">
    <property type="entry name" value="Anthrax_toxin_lethal/edema_N/C"/>
</dbReference>
<evidence type="ECO:0000256" key="2">
    <source>
        <dbReference type="ARBA" id="ARBA00022525"/>
    </source>
</evidence>
<keyword evidence="2" id="KW-0964">Secreted</keyword>
<dbReference type="Proteomes" id="UP000823935">
    <property type="component" value="Unassembled WGS sequence"/>
</dbReference>
<reference evidence="5" key="1">
    <citation type="submission" date="2020-10" db="EMBL/GenBank/DDBJ databases">
        <authorList>
            <person name="Gilroy R."/>
        </authorList>
    </citation>
    <scope>NUCLEOTIDE SEQUENCE</scope>
    <source>
        <strain evidence="5">CHK190-19873</strain>
    </source>
</reference>